<comment type="similarity">
    <text evidence="1">Belongs to the FLZ family.</text>
</comment>
<reference evidence="6" key="4">
    <citation type="submission" date="2019-03" db="UniProtKB">
        <authorList>
            <consortium name="EnsemblPlants"/>
        </authorList>
    </citation>
    <scope>IDENTIFICATION</scope>
</reference>
<dbReference type="EnsemblPlants" id="AET3Gv20526600.6">
    <property type="protein sequence ID" value="AET3Gv20526600.6"/>
    <property type="gene ID" value="AET3Gv20526600"/>
</dbReference>
<keyword evidence="4" id="KW-0732">Signal</keyword>
<keyword evidence="7" id="KW-1185">Reference proteome</keyword>
<proteinExistence type="inferred from homology"/>
<evidence type="ECO:0000256" key="3">
    <source>
        <dbReference type="SAM" id="MobiDB-lite"/>
    </source>
</evidence>
<keyword evidence="2" id="KW-0479">Metal-binding</keyword>
<organism evidence="6 7">
    <name type="scientific">Aegilops tauschii subsp. strangulata</name>
    <name type="common">Goatgrass</name>
    <dbReference type="NCBI Taxonomy" id="200361"/>
    <lineage>
        <taxon>Eukaryota</taxon>
        <taxon>Viridiplantae</taxon>
        <taxon>Streptophyta</taxon>
        <taxon>Embryophyta</taxon>
        <taxon>Tracheophyta</taxon>
        <taxon>Spermatophyta</taxon>
        <taxon>Magnoliopsida</taxon>
        <taxon>Liliopsida</taxon>
        <taxon>Poales</taxon>
        <taxon>Poaceae</taxon>
        <taxon>BOP clade</taxon>
        <taxon>Pooideae</taxon>
        <taxon>Triticodae</taxon>
        <taxon>Triticeae</taxon>
        <taxon>Triticinae</taxon>
        <taxon>Aegilops</taxon>
    </lineage>
</organism>
<feature type="signal peptide" evidence="4">
    <location>
        <begin position="1"/>
        <end position="22"/>
    </location>
</feature>
<dbReference type="AlphaFoldDB" id="A0A453F052"/>
<reference evidence="6" key="3">
    <citation type="journal article" date="2017" name="Nature">
        <title>Genome sequence of the progenitor of the wheat D genome Aegilops tauschii.</title>
        <authorList>
            <person name="Luo M.C."/>
            <person name="Gu Y.Q."/>
            <person name="Puiu D."/>
            <person name="Wang H."/>
            <person name="Twardziok S.O."/>
            <person name="Deal K.R."/>
            <person name="Huo N."/>
            <person name="Zhu T."/>
            <person name="Wang L."/>
            <person name="Wang Y."/>
            <person name="McGuire P.E."/>
            <person name="Liu S."/>
            <person name="Long H."/>
            <person name="Ramasamy R.K."/>
            <person name="Rodriguez J.C."/>
            <person name="Van S.L."/>
            <person name="Yuan L."/>
            <person name="Wang Z."/>
            <person name="Xia Z."/>
            <person name="Xiao L."/>
            <person name="Anderson O.D."/>
            <person name="Ouyang S."/>
            <person name="Liang Y."/>
            <person name="Zimin A.V."/>
            <person name="Pertea G."/>
            <person name="Qi P."/>
            <person name="Bennetzen J.L."/>
            <person name="Dai X."/>
            <person name="Dawson M.W."/>
            <person name="Muller H.G."/>
            <person name="Kugler K."/>
            <person name="Rivarola-Duarte L."/>
            <person name="Spannagl M."/>
            <person name="Mayer K.F.X."/>
            <person name="Lu F.H."/>
            <person name="Bevan M.W."/>
            <person name="Leroy P."/>
            <person name="Li P."/>
            <person name="You F.M."/>
            <person name="Sun Q."/>
            <person name="Liu Z."/>
            <person name="Lyons E."/>
            <person name="Wicker T."/>
            <person name="Salzberg S.L."/>
            <person name="Devos K.M."/>
            <person name="Dvorak J."/>
        </authorList>
    </citation>
    <scope>NUCLEOTIDE SEQUENCE [LARGE SCALE GENOMIC DNA]</scope>
    <source>
        <strain evidence="6">cv. AL8/78</strain>
    </source>
</reference>
<reference evidence="7" key="1">
    <citation type="journal article" date="2014" name="Science">
        <title>Ancient hybridizations among the ancestral genomes of bread wheat.</title>
        <authorList>
            <consortium name="International Wheat Genome Sequencing Consortium,"/>
            <person name="Marcussen T."/>
            <person name="Sandve S.R."/>
            <person name="Heier L."/>
            <person name="Spannagl M."/>
            <person name="Pfeifer M."/>
            <person name="Jakobsen K.S."/>
            <person name="Wulff B.B."/>
            <person name="Steuernagel B."/>
            <person name="Mayer K.F."/>
            <person name="Olsen O.A."/>
        </authorList>
    </citation>
    <scope>NUCLEOTIDE SEQUENCE [LARGE SCALE GENOMIC DNA]</scope>
    <source>
        <strain evidence="7">cv. AL8/78</strain>
    </source>
</reference>
<accession>A0A453F052</accession>
<evidence type="ECO:0000313" key="7">
    <source>
        <dbReference type="Proteomes" id="UP000015105"/>
    </source>
</evidence>
<sequence length="163" mass="18607">SPLSALFLLIFLSHCRLPRVESALPPRPALPSEERRGEETKVGQAVPPSLTLADFTFRRWGFTGPAFPPRGNRLKRVREGLLICLGDLPFFFFTREPLPLRLRGNRTIREARTVVKQRGDKAFCSMECRENFMEDEMEGEPSIGHSDPSGPSFDNRRIFHLIQ</sequence>
<feature type="chain" id="PRO_5019388785" description="FLZ-type domain-containing protein" evidence="4">
    <location>
        <begin position="23"/>
        <end position="163"/>
    </location>
</feature>
<evidence type="ECO:0000256" key="1">
    <source>
        <dbReference type="ARBA" id="ARBA00009374"/>
    </source>
</evidence>
<feature type="region of interest" description="Disordered" evidence="3">
    <location>
        <begin position="135"/>
        <end position="154"/>
    </location>
</feature>
<dbReference type="InterPro" id="IPR007650">
    <property type="entry name" value="Zf-FLZ_dom"/>
</dbReference>
<feature type="domain" description="FLZ-type" evidence="5">
    <location>
        <begin position="106"/>
        <end position="136"/>
    </location>
</feature>
<evidence type="ECO:0000259" key="5">
    <source>
        <dbReference type="Pfam" id="PF04570"/>
    </source>
</evidence>
<evidence type="ECO:0000256" key="2">
    <source>
        <dbReference type="ARBA" id="ARBA00022723"/>
    </source>
</evidence>
<reference evidence="6" key="5">
    <citation type="journal article" date="2021" name="G3 (Bethesda)">
        <title>Aegilops tauschii genome assembly Aet v5.0 features greater sequence contiguity and improved annotation.</title>
        <authorList>
            <person name="Wang L."/>
            <person name="Zhu T."/>
            <person name="Rodriguez J.C."/>
            <person name="Deal K.R."/>
            <person name="Dubcovsky J."/>
            <person name="McGuire P.E."/>
            <person name="Lux T."/>
            <person name="Spannagl M."/>
            <person name="Mayer K.F.X."/>
            <person name="Baldrich P."/>
            <person name="Meyers B.C."/>
            <person name="Huo N."/>
            <person name="Gu Y.Q."/>
            <person name="Zhou H."/>
            <person name="Devos K.M."/>
            <person name="Bennetzen J.L."/>
            <person name="Unver T."/>
            <person name="Budak H."/>
            <person name="Gulick P.J."/>
            <person name="Galiba G."/>
            <person name="Kalapos B."/>
            <person name="Nelson D.R."/>
            <person name="Li P."/>
            <person name="You F.M."/>
            <person name="Luo M.C."/>
            <person name="Dvorak J."/>
        </authorList>
    </citation>
    <scope>NUCLEOTIDE SEQUENCE [LARGE SCALE GENOMIC DNA]</scope>
    <source>
        <strain evidence="6">cv. AL8/78</strain>
    </source>
</reference>
<evidence type="ECO:0000256" key="4">
    <source>
        <dbReference type="SAM" id="SignalP"/>
    </source>
</evidence>
<evidence type="ECO:0000313" key="6">
    <source>
        <dbReference type="EnsemblPlants" id="AET3Gv20526600.6"/>
    </source>
</evidence>
<dbReference type="Proteomes" id="UP000015105">
    <property type="component" value="Chromosome 3D"/>
</dbReference>
<dbReference type="Pfam" id="PF04570">
    <property type="entry name" value="zf-FLZ"/>
    <property type="match status" value="1"/>
</dbReference>
<name>A0A453F052_AEGTS</name>
<dbReference type="GO" id="GO:0046872">
    <property type="term" value="F:metal ion binding"/>
    <property type="evidence" value="ECO:0007669"/>
    <property type="project" value="UniProtKB-KW"/>
</dbReference>
<protein>
    <recommendedName>
        <fullName evidence="5">FLZ-type domain-containing protein</fullName>
    </recommendedName>
</protein>
<reference evidence="7" key="2">
    <citation type="journal article" date="2017" name="Nat. Plants">
        <title>The Aegilops tauschii genome reveals multiple impacts of transposons.</title>
        <authorList>
            <person name="Zhao G."/>
            <person name="Zou C."/>
            <person name="Li K."/>
            <person name="Wang K."/>
            <person name="Li T."/>
            <person name="Gao L."/>
            <person name="Zhang X."/>
            <person name="Wang H."/>
            <person name="Yang Z."/>
            <person name="Liu X."/>
            <person name="Jiang W."/>
            <person name="Mao L."/>
            <person name="Kong X."/>
            <person name="Jiao Y."/>
            <person name="Jia J."/>
        </authorList>
    </citation>
    <scope>NUCLEOTIDE SEQUENCE [LARGE SCALE GENOMIC DNA]</scope>
    <source>
        <strain evidence="7">cv. AL8/78</strain>
    </source>
</reference>
<dbReference type="Gramene" id="AET3Gv20526600.6">
    <property type="protein sequence ID" value="AET3Gv20526600.6"/>
    <property type="gene ID" value="AET3Gv20526600"/>
</dbReference>